<dbReference type="InterPro" id="IPR004038">
    <property type="entry name" value="Ribosomal_eL8/eL30/eS12/Gad45"/>
</dbReference>
<dbReference type="Gene3D" id="3.30.1330.30">
    <property type="match status" value="1"/>
</dbReference>
<proteinExistence type="predicted"/>
<dbReference type="Proteomes" id="UP000309673">
    <property type="component" value="Unassembled WGS sequence"/>
</dbReference>
<dbReference type="AlphaFoldDB" id="A0A4U0F4T4"/>
<protein>
    <submittedName>
        <fullName evidence="2">50S ribosomal protein L7ae-like protein</fullName>
    </submittedName>
</protein>
<evidence type="ECO:0000313" key="3">
    <source>
        <dbReference type="Proteomes" id="UP000309673"/>
    </source>
</evidence>
<reference evidence="2 3" key="1">
    <citation type="submission" date="2019-04" db="EMBL/GenBank/DDBJ databases">
        <title>Cohnella sp. nov., isolated from soil.</title>
        <authorList>
            <person name="Kim W."/>
        </authorList>
    </citation>
    <scope>NUCLEOTIDE SEQUENCE [LARGE SCALE GENOMIC DNA]</scope>
    <source>
        <strain evidence="2 3">CAU 1483</strain>
    </source>
</reference>
<keyword evidence="2" id="KW-0689">Ribosomal protein</keyword>
<dbReference type="OrthoDB" id="2353623at2"/>
<sequence length="105" mass="11114">MLLCLSVCATKSFCAHGGRCPLTANDNGLQEGRVRIGTKQTMKAVELGEAVEVFVAQDADPRLVSRIVQLCGQRGVKLTHVDTMKNLGRACGIEVGAAMAAVVEE</sequence>
<dbReference type="GO" id="GO:0005840">
    <property type="term" value="C:ribosome"/>
    <property type="evidence" value="ECO:0007669"/>
    <property type="project" value="UniProtKB-KW"/>
</dbReference>
<evidence type="ECO:0000259" key="1">
    <source>
        <dbReference type="Pfam" id="PF01248"/>
    </source>
</evidence>
<name>A0A4U0F4T4_9BACL</name>
<organism evidence="2 3">
    <name type="scientific">Cohnella pontilimi</name>
    <dbReference type="NCBI Taxonomy" id="2564100"/>
    <lineage>
        <taxon>Bacteria</taxon>
        <taxon>Bacillati</taxon>
        <taxon>Bacillota</taxon>
        <taxon>Bacilli</taxon>
        <taxon>Bacillales</taxon>
        <taxon>Paenibacillaceae</taxon>
        <taxon>Cohnella</taxon>
    </lineage>
</organism>
<accession>A0A4U0F4T4</accession>
<comment type="caution">
    <text evidence="2">The sequence shown here is derived from an EMBL/GenBank/DDBJ whole genome shotgun (WGS) entry which is preliminary data.</text>
</comment>
<dbReference type="Pfam" id="PF01248">
    <property type="entry name" value="Ribosomal_L7Ae"/>
    <property type="match status" value="1"/>
</dbReference>
<dbReference type="EMBL" id="SUPK01000012">
    <property type="protein sequence ID" value="TJY38874.1"/>
    <property type="molecule type" value="Genomic_DNA"/>
</dbReference>
<dbReference type="PRINTS" id="PR00884">
    <property type="entry name" value="RIBOSOMALHS6"/>
</dbReference>
<dbReference type="SUPFAM" id="SSF55315">
    <property type="entry name" value="L30e-like"/>
    <property type="match status" value="1"/>
</dbReference>
<gene>
    <name evidence="2" type="ORF">E5161_19645</name>
</gene>
<evidence type="ECO:0000313" key="2">
    <source>
        <dbReference type="EMBL" id="TJY38874.1"/>
    </source>
</evidence>
<feature type="domain" description="Ribosomal protein eL8/eL30/eS12/Gadd45" evidence="1">
    <location>
        <begin position="30"/>
        <end position="104"/>
    </location>
</feature>
<keyword evidence="3" id="KW-1185">Reference proteome</keyword>
<dbReference type="InterPro" id="IPR029064">
    <property type="entry name" value="Ribosomal_eL30-like_sf"/>
</dbReference>
<keyword evidence="2" id="KW-0687">Ribonucleoprotein</keyword>